<dbReference type="PANTHER" id="PTHR30353:SF0">
    <property type="entry name" value="TRANSMEMBRANE PROTEIN"/>
    <property type="match status" value="1"/>
</dbReference>
<accession>A0A1G2LT24</accession>
<evidence type="ECO:0000256" key="5">
    <source>
        <dbReference type="ARBA" id="ARBA00022989"/>
    </source>
</evidence>
<comment type="subcellular location">
    <subcellularLocation>
        <location evidence="1 7">Cell membrane</location>
        <topology evidence="1 7">Multi-pass membrane protein</topology>
    </subcellularLocation>
</comment>
<protein>
    <recommendedName>
        <fullName evidence="8">VTT domain-containing protein</fullName>
    </recommendedName>
</protein>
<evidence type="ECO:0000256" key="2">
    <source>
        <dbReference type="ARBA" id="ARBA00010792"/>
    </source>
</evidence>
<reference evidence="9 10" key="1">
    <citation type="journal article" date="2016" name="Nat. Commun.">
        <title>Thousands of microbial genomes shed light on interconnected biogeochemical processes in an aquifer system.</title>
        <authorList>
            <person name="Anantharaman K."/>
            <person name="Brown C.T."/>
            <person name="Hug L.A."/>
            <person name="Sharon I."/>
            <person name="Castelle C.J."/>
            <person name="Probst A.J."/>
            <person name="Thomas B.C."/>
            <person name="Singh A."/>
            <person name="Wilkins M.J."/>
            <person name="Karaoz U."/>
            <person name="Brodie E.L."/>
            <person name="Williams K.H."/>
            <person name="Hubbard S.S."/>
            <person name="Banfield J.F."/>
        </authorList>
    </citation>
    <scope>NUCLEOTIDE SEQUENCE [LARGE SCALE GENOMIC DNA]</scope>
</reference>
<evidence type="ECO:0000313" key="10">
    <source>
        <dbReference type="Proteomes" id="UP000177171"/>
    </source>
</evidence>
<keyword evidence="6 7" id="KW-0472">Membrane</keyword>
<dbReference type="GO" id="GO:0005886">
    <property type="term" value="C:plasma membrane"/>
    <property type="evidence" value="ECO:0007669"/>
    <property type="project" value="UniProtKB-SubCell"/>
</dbReference>
<evidence type="ECO:0000256" key="7">
    <source>
        <dbReference type="RuleBase" id="RU367016"/>
    </source>
</evidence>
<dbReference type="InterPro" id="IPR032818">
    <property type="entry name" value="DedA-like"/>
</dbReference>
<keyword evidence="5 7" id="KW-1133">Transmembrane helix</keyword>
<dbReference type="PANTHER" id="PTHR30353">
    <property type="entry name" value="INNER MEMBRANE PROTEIN DEDA-RELATED"/>
    <property type="match status" value="1"/>
</dbReference>
<dbReference type="AlphaFoldDB" id="A0A1G2LT24"/>
<dbReference type="Proteomes" id="UP000177171">
    <property type="component" value="Unassembled WGS sequence"/>
</dbReference>
<evidence type="ECO:0000256" key="3">
    <source>
        <dbReference type="ARBA" id="ARBA00022475"/>
    </source>
</evidence>
<feature type="transmembrane region" description="Helical" evidence="7">
    <location>
        <begin position="57"/>
        <end position="79"/>
    </location>
</feature>
<dbReference type="EMBL" id="MHQY01000015">
    <property type="protein sequence ID" value="OHA13941.1"/>
    <property type="molecule type" value="Genomic_DNA"/>
</dbReference>
<sequence>MEFILGIDLVTLIKTIGYLGIFGIVFAESGLFLGFFLPGDSLLFTAGFLASQGFFNILLLMALCFLGAVLGDSFGYAFGRKTGPAIFNREDSLLFHKRHLERAKSFYEKYGGKTIILARFMPIIRTFAPILAGVGEMRYKTFLFYNIIGGVIWGVGMPFLGYFLGNVIPDVDKYIVPMVVAIIVLSFLPPVIHILKDKEHREEIITVLKKYFRKSNIGI</sequence>
<feature type="transmembrane region" description="Helical" evidence="7">
    <location>
        <begin position="174"/>
        <end position="195"/>
    </location>
</feature>
<name>A0A1G2LT24_9BACT</name>
<proteinExistence type="inferred from homology"/>
<feature type="transmembrane region" description="Helical" evidence="7">
    <location>
        <begin position="142"/>
        <end position="162"/>
    </location>
</feature>
<keyword evidence="3 7" id="KW-1003">Cell membrane</keyword>
<feature type="domain" description="VTT" evidence="8">
    <location>
        <begin position="37"/>
        <end position="162"/>
    </location>
</feature>
<evidence type="ECO:0000313" key="9">
    <source>
        <dbReference type="EMBL" id="OHA13941.1"/>
    </source>
</evidence>
<evidence type="ECO:0000256" key="1">
    <source>
        <dbReference type="ARBA" id="ARBA00004651"/>
    </source>
</evidence>
<evidence type="ECO:0000259" key="8">
    <source>
        <dbReference type="Pfam" id="PF09335"/>
    </source>
</evidence>
<comment type="similarity">
    <text evidence="2 7">Belongs to the DedA family.</text>
</comment>
<feature type="transmembrane region" description="Helical" evidence="7">
    <location>
        <begin position="12"/>
        <end position="37"/>
    </location>
</feature>
<evidence type="ECO:0000256" key="6">
    <source>
        <dbReference type="ARBA" id="ARBA00023136"/>
    </source>
</evidence>
<keyword evidence="4 7" id="KW-0812">Transmembrane</keyword>
<dbReference type="InterPro" id="IPR032816">
    <property type="entry name" value="VTT_dom"/>
</dbReference>
<organism evidence="9 10">
    <name type="scientific">Candidatus Sungbacteria bacterium RIFCSPLOWO2_12_FULL_41_11</name>
    <dbReference type="NCBI Taxonomy" id="1802286"/>
    <lineage>
        <taxon>Bacteria</taxon>
        <taxon>Candidatus Sungiibacteriota</taxon>
    </lineage>
</organism>
<evidence type="ECO:0000256" key="4">
    <source>
        <dbReference type="ARBA" id="ARBA00022692"/>
    </source>
</evidence>
<dbReference type="Pfam" id="PF09335">
    <property type="entry name" value="VTT_dom"/>
    <property type="match status" value="1"/>
</dbReference>
<comment type="caution">
    <text evidence="9">The sequence shown here is derived from an EMBL/GenBank/DDBJ whole genome shotgun (WGS) entry which is preliminary data.</text>
</comment>
<gene>
    <name evidence="9" type="ORF">A3G49_01735</name>
</gene>